<sequence length="86" mass="9545">MATKFDSGYVSKYPVDLWTSPSDRPSPFGTCGQAVDNPSGCPLPDHTLRPLAHRVHKGYNNQIIFDAKKIHPPENIPDLSVNLLIF</sequence>
<evidence type="ECO:0000313" key="1">
    <source>
        <dbReference type="EMBL" id="VFK68620.1"/>
    </source>
</evidence>
<evidence type="ECO:0000313" key="2">
    <source>
        <dbReference type="EMBL" id="VFK73663.1"/>
    </source>
</evidence>
<dbReference type="AlphaFoldDB" id="A0A451ARG5"/>
<protein>
    <submittedName>
        <fullName evidence="1">Uncharacterized protein</fullName>
    </submittedName>
</protein>
<organism evidence="1">
    <name type="scientific">Candidatus Kentrum sp. UNK</name>
    <dbReference type="NCBI Taxonomy" id="2126344"/>
    <lineage>
        <taxon>Bacteria</taxon>
        <taxon>Pseudomonadati</taxon>
        <taxon>Pseudomonadota</taxon>
        <taxon>Gammaproteobacteria</taxon>
        <taxon>Candidatus Kentrum</taxon>
    </lineage>
</organism>
<accession>A0A451ARG5</accession>
<dbReference type="EMBL" id="CAADFZ010000252">
    <property type="protein sequence ID" value="VFK68620.1"/>
    <property type="molecule type" value="Genomic_DNA"/>
</dbReference>
<name>A0A451ARG5_9GAMM</name>
<gene>
    <name evidence="1" type="ORF">BECKUNK1418G_GA0071005_12522</name>
    <name evidence="2" type="ORF">BECKUNK1418H_GA0071006_12442</name>
</gene>
<dbReference type="EMBL" id="CAADGD010000244">
    <property type="protein sequence ID" value="VFK73663.1"/>
    <property type="molecule type" value="Genomic_DNA"/>
</dbReference>
<reference evidence="1" key="1">
    <citation type="submission" date="2019-02" db="EMBL/GenBank/DDBJ databases">
        <authorList>
            <person name="Gruber-Vodicka R. H."/>
            <person name="Seah K. B. B."/>
        </authorList>
    </citation>
    <scope>NUCLEOTIDE SEQUENCE</scope>
    <source>
        <strain evidence="2">BECK_BY19</strain>
        <strain evidence="1">BECK_BY8</strain>
    </source>
</reference>
<proteinExistence type="predicted"/>